<dbReference type="Proteomes" id="UP001151088">
    <property type="component" value="Unassembled WGS sequence"/>
</dbReference>
<keyword evidence="2" id="KW-0328">Glycosyltransferase</keyword>
<dbReference type="AlphaFoldDB" id="A0A9X2P8B7"/>
<dbReference type="EMBL" id="JANTHZ010000001">
    <property type="protein sequence ID" value="MCS0493949.1"/>
    <property type="molecule type" value="Genomic_DNA"/>
</dbReference>
<dbReference type="GO" id="GO:0016757">
    <property type="term" value="F:glycosyltransferase activity"/>
    <property type="evidence" value="ECO:0007669"/>
    <property type="project" value="UniProtKB-KW"/>
</dbReference>
<dbReference type="SUPFAM" id="SSF53756">
    <property type="entry name" value="UDP-Glycosyltransferase/glycogen phosphorylase"/>
    <property type="match status" value="1"/>
</dbReference>
<evidence type="ECO:0000313" key="3">
    <source>
        <dbReference type="Proteomes" id="UP001151088"/>
    </source>
</evidence>
<dbReference type="RefSeq" id="WP_258730896.1">
    <property type="nucleotide sequence ID" value="NZ_JANTHZ010000001.1"/>
</dbReference>
<comment type="caution">
    <text evidence="2">The sequence shown here is derived from an EMBL/GenBank/DDBJ whole genome shotgun (WGS) entry which is preliminary data.</text>
</comment>
<keyword evidence="2" id="KW-0808">Transferase</keyword>
<protein>
    <submittedName>
        <fullName evidence="2">Glycosyltransferase</fullName>
        <ecNumber evidence="2">2.4.-.-</ecNumber>
    </submittedName>
</protein>
<reference evidence="2" key="1">
    <citation type="submission" date="2022-08" db="EMBL/GenBank/DDBJ databases">
        <authorList>
            <person name="Li F."/>
        </authorList>
    </citation>
    <scope>NUCLEOTIDE SEQUENCE</scope>
    <source>
        <strain evidence="2">MQZ15Z-1</strain>
    </source>
</reference>
<dbReference type="EC" id="2.4.-.-" evidence="2"/>
<gene>
    <name evidence="2" type="ORF">NVS89_02490</name>
</gene>
<feature type="region of interest" description="Disordered" evidence="1">
    <location>
        <begin position="1"/>
        <end position="21"/>
    </location>
</feature>
<evidence type="ECO:0000313" key="2">
    <source>
        <dbReference type="EMBL" id="MCS0493949.1"/>
    </source>
</evidence>
<name>A0A9X2P8B7_9HYPH</name>
<proteinExistence type="predicted"/>
<organism evidence="2 3">
    <name type="scientific">Ancylobacter mangrovi</name>
    <dbReference type="NCBI Taxonomy" id="2972472"/>
    <lineage>
        <taxon>Bacteria</taxon>
        <taxon>Pseudomonadati</taxon>
        <taxon>Pseudomonadota</taxon>
        <taxon>Alphaproteobacteria</taxon>
        <taxon>Hyphomicrobiales</taxon>
        <taxon>Xanthobacteraceae</taxon>
        <taxon>Ancylobacter</taxon>
    </lineage>
</organism>
<evidence type="ECO:0000256" key="1">
    <source>
        <dbReference type="SAM" id="MobiDB-lite"/>
    </source>
</evidence>
<dbReference type="Pfam" id="PF13692">
    <property type="entry name" value="Glyco_trans_1_4"/>
    <property type="match status" value="1"/>
</dbReference>
<sequence>MNEHRTLPLAGRHPPTAPDPPGAEPKVFVHLAFAQDAQEWERRWRAGTLIGLNDPSPYGYARARAMGCAVAFSRAAKEGVLRKAVRYAVRALLGFDYLHALHNREAILGSDVIWTHSESQYLAVALLLAIYGRRPSGRPKLLGQSVWLFDRWDDLTAIRRAFFRRLIREVDLLTTLSPENLAVIRRAFPGKRCELVLFGIPSEKWTPPRVRVSRPARIVSLGNDRHRDWRTLVAALRGQPDIELTIVSGTAPVSLMRDAANVRIVQLADNSELQSLMHEATLMVVPLKPNRHASGITVMEEAALEGLPMVVSGTGGLEAYFDARSACYVPPGDPLALREAVHSLLAAPERGILLAQRAQARMRLGGLGCQDYIARHVELTRALLGDAR</sequence>
<accession>A0A9X2P8B7</accession>
<keyword evidence="3" id="KW-1185">Reference proteome</keyword>
<dbReference type="Gene3D" id="3.40.50.2000">
    <property type="entry name" value="Glycogen Phosphorylase B"/>
    <property type="match status" value="2"/>
</dbReference>